<reference evidence="2 3" key="1">
    <citation type="submission" date="2016-10" db="EMBL/GenBank/DDBJ databases">
        <authorList>
            <person name="de Groot N.N."/>
        </authorList>
    </citation>
    <scope>NUCLEOTIDE SEQUENCE [LARGE SCALE GENOMIC DNA]</scope>
    <source>
        <strain evidence="2 3">CPCC 202699</strain>
    </source>
</reference>
<keyword evidence="3" id="KW-1185">Reference proteome</keyword>
<feature type="region of interest" description="Disordered" evidence="1">
    <location>
        <begin position="137"/>
        <end position="160"/>
    </location>
</feature>
<dbReference type="Proteomes" id="UP000199515">
    <property type="component" value="Unassembled WGS sequence"/>
</dbReference>
<evidence type="ECO:0000256" key="1">
    <source>
        <dbReference type="SAM" id="MobiDB-lite"/>
    </source>
</evidence>
<dbReference type="EMBL" id="FNON01000005">
    <property type="protein sequence ID" value="SDY42863.1"/>
    <property type="molecule type" value="Genomic_DNA"/>
</dbReference>
<feature type="compositionally biased region" description="Basic and acidic residues" evidence="1">
    <location>
        <begin position="142"/>
        <end position="152"/>
    </location>
</feature>
<dbReference type="OrthoDB" id="5328543at2"/>
<name>A0A1H3JSF5_9PSEU</name>
<dbReference type="AlphaFoldDB" id="A0A1H3JSF5"/>
<organism evidence="2 3">
    <name type="scientific">Amycolatopsis xylanica</name>
    <dbReference type="NCBI Taxonomy" id="589385"/>
    <lineage>
        <taxon>Bacteria</taxon>
        <taxon>Bacillati</taxon>
        <taxon>Actinomycetota</taxon>
        <taxon>Actinomycetes</taxon>
        <taxon>Pseudonocardiales</taxon>
        <taxon>Pseudonocardiaceae</taxon>
        <taxon>Amycolatopsis</taxon>
    </lineage>
</organism>
<dbReference type="STRING" id="589385.SAMN05421504_105526"/>
<evidence type="ECO:0000313" key="2">
    <source>
        <dbReference type="EMBL" id="SDY42863.1"/>
    </source>
</evidence>
<protein>
    <submittedName>
        <fullName evidence="2">Uncharacterized protein</fullName>
    </submittedName>
</protein>
<accession>A0A1H3JSF5</accession>
<dbReference type="RefSeq" id="WP_091292810.1">
    <property type="nucleotide sequence ID" value="NZ_FNON01000005.1"/>
</dbReference>
<evidence type="ECO:0000313" key="3">
    <source>
        <dbReference type="Proteomes" id="UP000199515"/>
    </source>
</evidence>
<gene>
    <name evidence="2" type="ORF">SAMN05421504_105526</name>
</gene>
<proteinExistence type="predicted"/>
<sequence length="160" mass="17340">MTIAAEKLTGRTLIAQNLFTRLADRITTEHGVTPELAERIMDQALAFLRVCANDQGEPFSPSPQVDIGWHTFILDTQEYAAFCQRVAGRFIHHVPNDRGTPRAKPEPGGEMARAMHAISSAGFAVDPDLWLTRAANCSSGDDGCRASGKDGNENTDSNGK</sequence>